<organism evidence="4 5">
    <name type="scientific">Salibacterium halotolerans</name>
    <dbReference type="NCBI Taxonomy" id="1884432"/>
    <lineage>
        <taxon>Bacteria</taxon>
        <taxon>Bacillati</taxon>
        <taxon>Bacillota</taxon>
        <taxon>Bacilli</taxon>
        <taxon>Bacillales</taxon>
        <taxon>Bacillaceae</taxon>
    </lineage>
</organism>
<dbReference type="InterPro" id="IPR019195">
    <property type="entry name" value="ABC_ATPase_put"/>
</dbReference>
<dbReference type="OrthoDB" id="9809999at2"/>
<gene>
    <name evidence="4" type="ORF">SAMN05518683_1364</name>
</gene>
<feature type="domain" description="MRB1590-like C-terminal" evidence="3">
    <location>
        <begin position="457"/>
        <end position="558"/>
    </location>
</feature>
<dbReference type="AlphaFoldDB" id="A0A1I5Y662"/>
<evidence type="ECO:0000259" key="3">
    <source>
        <dbReference type="Pfam" id="PF21117"/>
    </source>
</evidence>
<evidence type="ECO:0000259" key="1">
    <source>
        <dbReference type="Pfam" id="PF09818"/>
    </source>
</evidence>
<reference evidence="5" key="1">
    <citation type="submission" date="2016-10" db="EMBL/GenBank/DDBJ databases">
        <authorList>
            <person name="Varghese N."/>
            <person name="Submissions S."/>
        </authorList>
    </citation>
    <scope>NUCLEOTIDE SEQUENCE [LARGE SCALE GENOMIC DNA]</scope>
    <source>
        <strain evidence="5">S7</strain>
    </source>
</reference>
<feature type="domain" description="ATPase of the ABC class C-terminal" evidence="1">
    <location>
        <begin position="158"/>
        <end position="441"/>
    </location>
</feature>
<dbReference type="PANTHER" id="PTHR38149">
    <property type="entry name" value="ATPASE"/>
    <property type="match status" value="1"/>
</dbReference>
<protein>
    <submittedName>
        <fullName evidence="4">Predicted ATPase of the ABC class</fullName>
    </submittedName>
</protein>
<evidence type="ECO:0000259" key="2">
    <source>
        <dbReference type="Pfam" id="PF20446"/>
    </source>
</evidence>
<dbReference type="RefSeq" id="WP_093339677.1">
    <property type="nucleotide sequence ID" value="NZ_FOXD01000036.1"/>
</dbReference>
<keyword evidence="5" id="KW-1185">Reference proteome</keyword>
<proteinExistence type="predicted"/>
<dbReference type="STRING" id="1884432.SAMN05518683_1364"/>
<dbReference type="InterPro" id="IPR046834">
    <property type="entry name" value="ABC_ATPase_C"/>
</dbReference>
<evidence type="ECO:0000313" key="4">
    <source>
        <dbReference type="EMBL" id="SFQ39417.1"/>
    </source>
</evidence>
<evidence type="ECO:0000313" key="5">
    <source>
        <dbReference type="Proteomes" id="UP000198892"/>
    </source>
</evidence>
<dbReference type="Pfam" id="PF20446">
    <property type="entry name" value="ABC_N"/>
    <property type="match status" value="1"/>
</dbReference>
<feature type="domain" description="ATPase of the ABC class N-terminal" evidence="2">
    <location>
        <begin position="1"/>
        <end position="153"/>
    </location>
</feature>
<dbReference type="InterPro" id="IPR046833">
    <property type="entry name" value="ABC_N"/>
</dbReference>
<dbReference type="Proteomes" id="UP000198892">
    <property type="component" value="Unassembled WGS sequence"/>
</dbReference>
<dbReference type="EMBL" id="FOXD01000036">
    <property type="protein sequence ID" value="SFQ39417.1"/>
    <property type="molecule type" value="Genomic_DNA"/>
</dbReference>
<accession>A0A1I5Y662</accession>
<dbReference type="PANTHER" id="PTHR38149:SF1">
    <property type="entry name" value="ATPASE"/>
    <property type="match status" value="1"/>
</dbReference>
<dbReference type="Pfam" id="PF21117">
    <property type="entry name" value="MRB1590_C"/>
    <property type="match status" value="1"/>
</dbReference>
<dbReference type="InterPro" id="IPR049069">
    <property type="entry name" value="MRB1590-like_C"/>
</dbReference>
<dbReference type="Pfam" id="PF09818">
    <property type="entry name" value="ABC_ATPase"/>
    <property type="match status" value="1"/>
</dbReference>
<sequence>MQQLTQILHRIDNKGYKAYNDIKGSYSFGAFTLSVDHVQADPFASPSRIRVAVKRKSLGLGSECDETEARQTAVVDFFAREVQKQLSRNEQMKAVVIDGPGQEVMDRTAVALLDEELSIRLSIHLPAKGRTILGKQAQQRLTKDLPEVIDKAVSRFQKEELQKHLELADQQQAVRRFLRDNGYVTFVANGSILPRQSGISNKPLQDSGVVPFQSPSPLEVEIDLPHRGPIRGMALKEGINIIVGGGYHGKSTLLEAVERGVYNHRADDGREFVLTNDSSCKVRAEDGRSVSGVNISPFISNLPNEKNTRSFSTDNASGSTSQAAGIMESLEAGTECLLMDEDTSATNFMIRDGRMQELVAKEKEPITPFIDKVRALHEEHGVSTILVVGGAGDYFDVADRVVMMEEYLPKDVTQEAKDIAGRIGSDRKKEAGTTFGEITPRTIQLTSFQAQKGKKEKVGGKGLNTIMYGPDNIDVSGVEQLIDPSQTNAIAEMIRYAVRQLGKESGLEELLSFIERELKEKGLDTVSPFQGQHPGDLARPRRFELAAAINRYRPVKVK</sequence>
<name>A0A1I5Y662_9BACI</name>